<protein>
    <recommendedName>
        <fullName evidence="4">Glycogen biosynthesis protein GlgD</fullName>
    </recommendedName>
</protein>
<dbReference type="EMBL" id="JBHSFU010000009">
    <property type="protein sequence ID" value="MFC4559505.1"/>
    <property type="molecule type" value="Genomic_DNA"/>
</dbReference>
<name>A0ABV9DKX0_9BACI</name>
<evidence type="ECO:0000313" key="2">
    <source>
        <dbReference type="EMBL" id="MFC4559505.1"/>
    </source>
</evidence>
<proteinExistence type="predicted"/>
<feature type="compositionally biased region" description="Basic and acidic residues" evidence="1">
    <location>
        <begin position="1"/>
        <end position="28"/>
    </location>
</feature>
<evidence type="ECO:0000313" key="3">
    <source>
        <dbReference type="Proteomes" id="UP001595989"/>
    </source>
</evidence>
<reference evidence="3" key="1">
    <citation type="journal article" date="2019" name="Int. J. Syst. Evol. Microbiol.">
        <title>The Global Catalogue of Microorganisms (GCM) 10K type strain sequencing project: providing services to taxonomists for standard genome sequencing and annotation.</title>
        <authorList>
            <consortium name="The Broad Institute Genomics Platform"/>
            <consortium name="The Broad Institute Genome Sequencing Center for Infectious Disease"/>
            <person name="Wu L."/>
            <person name="Ma J."/>
        </authorList>
    </citation>
    <scope>NUCLEOTIDE SEQUENCE [LARGE SCALE GENOMIC DNA]</scope>
    <source>
        <strain evidence="3">CGMCC 4.7426</strain>
    </source>
</reference>
<evidence type="ECO:0000256" key="1">
    <source>
        <dbReference type="SAM" id="MobiDB-lite"/>
    </source>
</evidence>
<comment type="caution">
    <text evidence="2">The sequence shown here is derived from an EMBL/GenBank/DDBJ whole genome shotgun (WGS) entry which is preliminary data.</text>
</comment>
<accession>A0ABV9DKX0</accession>
<feature type="region of interest" description="Disordered" evidence="1">
    <location>
        <begin position="1"/>
        <end position="69"/>
    </location>
</feature>
<feature type="compositionally biased region" description="Basic and acidic residues" evidence="1">
    <location>
        <begin position="59"/>
        <end position="69"/>
    </location>
</feature>
<keyword evidence="3" id="KW-1185">Reference proteome</keyword>
<evidence type="ECO:0008006" key="4">
    <source>
        <dbReference type="Google" id="ProtNLM"/>
    </source>
</evidence>
<dbReference type="RefSeq" id="WP_390297794.1">
    <property type="nucleotide sequence ID" value="NZ_JBHSFU010000009.1"/>
</dbReference>
<dbReference type="Proteomes" id="UP001595989">
    <property type="component" value="Unassembled WGS sequence"/>
</dbReference>
<gene>
    <name evidence="2" type="ORF">ACFO3D_15000</name>
</gene>
<organism evidence="2 3">
    <name type="scientific">Virgibacillus kekensis</name>
    <dbReference type="NCBI Taxonomy" id="202261"/>
    <lineage>
        <taxon>Bacteria</taxon>
        <taxon>Bacillati</taxon>
        <taxon>Bacillota</taxon>
        <taxon>Bacilli</taxon>
        <taxon>Bacillales</taxon>
        <taxon>Bacillaceae</taxon>
        <taxon>Virgibacillus</taxon>
    </lineage>
</organism>
<sequence>MVNNDDKRKTSSRQMKHEREVMPDDKFDNPTLDDEMPQEDVKIEQRQERKKHKSQDASSSERKFPGEGK</sequence>